<dbReference type="Proteomes" id="UP000032702">
    <property type="component" value="Unassembled WGS sequence"/>
</dbReference>
<name>Q098X6_STIAD</name>
<dbReference type="EMBL" id="AAMD01000019">
    <property type="protein sequence ID" value="EAU68257.1"/>
    <property type="molecule type" value="Genomic_DNA"/>
</dbReference>
<reference evidence="1 2" key="1">
    <citation type="submission" date="2006-04" db="EMBL/GenBank/DDBJ databases">
        <authorList>
            <person name="Nierman W.C."/>
        </authorList>
    </citation>
    <scope>NUCLEOTIDE SEQUENCE [LARGE SCALE GENOMIC DNA]</scope>
    <source>
        <strain evidence="1 2">DW4/3-1</strain>
    </source>
</reference>
<dbReference type="RefSeq" id="WP_002612136.1">
    <property type="nucleotide sequence ID" value="NC_014623.1"/>
</dbReference>
<sequence>MSSVGGSTDRGSGAGRANDCARAEKAAQSADKTVACQVEEVTAQAAGPAKQAQQGFSLGDLFEHKPGQRERALNVTMEAPPGSVGAAINSPLAIATLAVGGVCAGNAGDFYESQRPLLNSPATPENIDTFARLETANFAAQEDCSRNVGGLLSAQDRAAIIQKSAEINQHQGDWIRQTINFVADPFRSIFKF</sequence>
<organism evidence="1 2">
    <name type="scientific">Stigmatella aurantiaca (strain DW4/3-1)</name>
    <dbReference type="NCBI Taxonomy" id="378806"/>
    <lineage>
        <taxon>Bacteria</taxon>
        <taxon>Pseudomonadati</taxon>
        <taxon>Myxococcota</taxon>
        <taxon>Myxococcia</taxon>
        <taxon>Myxococcales</taxon>
        <taxon>Cystobacterineae</taxon>
        <taxon>Archangiaceae</taxon>
        <taxon>Stigmatella</taxon>
    </lineage>
</organism>
<proteinExistence type="predicted"/>
<dbReference type="OrthoDB" id="5525248at2"/>
<dbReference type="AlphaFoldDB" id="Q098X6"/>
<evidence type="ECO:0000313" key="1">
    <source>
        <dbReference type="EMBL" id="EAU68257.1"/>
    </source>
</evidence>
<evidence type="ECO:0000313" key="2">
    <source>
        <dbReference type="Proteomes" id="UP000032702"/>
    </source>
</evidence>
<protein>
    <submittedName>
        <fullName evidence="1">Uncharacterized protein</fullName>
    </submittedName>
</protein>
<gene>
    <name evidence="1" type="ORF">STIAU_5833</name>
</gene>
<accession>Q098X6</accession>
<comment type="caution">
    <text evidence="1">The sequence shown here is derived from an EMBL/GenBank/DDBJ whole genome shotgun (WGS) entry which is preliminary data.</text>
</comment>